<accession>A0A0V0RE67</accession>
<comment type="caution">
    <text evidence="1">The sequence shown here is derived from an EMBL/GenBank/DDBJ whole genome shotgun (WGS) entry which is preliminary data.</text>
</comment>
<evidence type="ECO:0000313" key="1">
    <source>
        <dbReference type="EMBL" id="KRX12785.1"/>
    </source>
</evidence>
<keyword evidence="2" id="KW-1185">Reference proteome</keyword>
<dbReference type="Proteomes" id="UP000054630">
    <property type="component" value="Unassembled WGS sequence"/>
</dbReference>
<proteinExistence type="predicted"/>
<organism evidence="1 2">
    <name type="scientific">Trichinella nelsoni</name>
    <dbReference type="NCBI Taxonomy" id="6336"/>
    <lineage>
        <taxon>Eukaryota</taxon>
        <taxon>Metazoa</taxon>
        <taxon>Ecdysozoa</taxon>
        <taxon>Nematoda</taxon>
        <taxon>Enoplea</taxon>
        <taxon>Dorylaimia</taxon>
        <taxon>Trichinellida</taxon>
        <taxon>Trichinellidae</taxon>
        <taxon>Trichinella</taxon>
    </lineage>
</organism>
<gene>
    <name evidence="1" type="ORF">T07_5301</name>
</gene>
<evidence type="ECO:0000313" key="2">
    <source>
        <dbReference type="Proteomes" id="UP000054630"/>
    </source>
</evidence>
<reference evidence="1 2" key="1">
    <citation type="submission" date="2015-01" db="EMBL/GenBank/DDBJ databases">
        <title>Evolution of Trichinella species and genotypes.</title>
        <authorList>
            <person name="Korhonen P.K."/>
            <person name="Edoardo P."/>
            <person name="Giuseppe L.R."/>
            <person name="Gasser R.B."/>
        </authorList>
    </citation>
    <scope>NUCLEOTIDE SEQUENCE [LARGE SCALE GENOMIC DNA]</scope>
    <source>
        <strain evidence="1">ISS37</strain>
    </source>
</reference>
<protein>
    <submittedName>
        <fullName evidence="1">Uncharacterized protein</fullName>
    </submittedName>
</protein>
<dbReference type="AlphaFoldDB" id="A0A0V0RE67"/>
<name>A0A0V0RE67_9BILA</name>
<sequence>MLSSSVSSFCPVQGRIGIYPIDCSFQISLSFHKILCVQTHNLGAAISVQDFPEKGSSLVNGSTAISVYVNEYLLVISLG</sequence>
<dbReference type="EMBL" id="JYDL01000270">
    <property type="protein sequence ID" value="KRX12785.1"/>
    <property type="molecule type" value="Genomic_DNA"/>
</dbReference>